<dbReference type="PANTHER" id="PTHR38772:SF1">
    <property type="entry name" value="NUCLEOID-ASSOCIATED PROTEIN YEJK"/>
    <property type="match status" value="1"/>
</dbReference>
<reference evidence="4 5" key="1">
    <citation type="submission" date="2020-11" db="EMBL/GenBank/DDBJ databases">
        <title>Enhanced detection system for hospital associated transmission using whole genome sequencing surveillance.</title>
        <authorList>
            <person name="Harrison L.H."/>
            <person name="Van Tyne D."/>
            <person name="Marsh J.W."/>
            <person name="Griffith M.P."/>
            <person name="Snyder D.J."/>
            <person name="Cooper V.S."/>
            <person name="Mustapha M."/>
        </authorList>
    </citation>
    <scope>NUCLEOTIDE SEQUENCE [LARGE SCALE GENOMIC DNA]</scope>
    <source>
        <strain evidence="4 5">PR00075</strain>
    </source>
</reference>
<keyword evidence="5" id="KW-1185">Reference proteome</keyword>
<comment type="similarity">
    <text evidence="2">Belongs to the YejK family.</text>
</comment>
<accession>A0ABS0IUT2</accession>
<evidence type="ECO:0000313" key="5">
    <source>
        <dbReference type="Proteomes" id="UP000614721"/>
    </source>
</evidence>
<dbReference type="EMBL" id="JADSJP010000011">
    <property type="protein sequence ID" value="MBG2879335.1"/>
    <property type="molecule type" value="Genomic_DNA"/>
</dbReference>
<name>A0ABS0IUT2_9GAMM</name>
<organism evidence="4 5">
    <name type="scientific">Proteus alimentorum</name>
    <dbReference type="NCBI Taxonomy" id="1973495"/>
    <lineage>
        <taxon>Bacteria</taxon>
        <taxon>Pseudomonadati</taxon>
        <taxon>Pseudomonadota</taxon>
        <taxon>Gammaproteobacteria</taxon>
        <taxon>Enterobacterales</taxon>
        <taxon>Morganellaceae</taxon>
        <taxon>Proteus</taxon>
    </lineage>
</organism>
<dbReference type="PANTHER" id="PTHR38772">
    <property type="match status" value="1"/>
</dbReference>
<gene>
    <name evidence="4" type="ORF">I4902_08655</name>
</gene>
<comment type="caution">
    <text evidence="4">The sequence shown here is derived from an EMBL/GenBank/DDBJ whole genome shotgun (WGS) entry which is preliminary data.</text>
</comment>
<evidence type="ECO:0000256" key="1">
    <source>
        <dbReference type="ARBA" id="ARBA00004453"/>
    </source>
</evidence>
<dbReference type="GeneID" id="57332439"/>
<evidence type="ECO:0000313" key="4">
    <source>
        <dbReference type="EMBL" id="MBG2879335.1"/>
    </source>
</evidence>
<dbReference type="Pfam" id="PF04245">
    <property type="entry name" value="NA37"/>
    <property type="match status" value="1"/>
</dbReference>
<proteinExistence type="inferred from homology"/>
<evidence type="ECO:0000256" key="3">
    <source>
        <dbReference type="ARBA" id="ARBA00022490"/>
    </source>
</evidence>
<comment type="subcellular location">
    <subcellularLocation>
        <location evidence="1">Cytoplasm</location>
        <location evidence="1">Nucleoid</location>
    </subcellularLocation>
</comment>
<keyword evidence="3" id="KW-0963">Cytoplasm</keyword>
<dbReference type="InterPro" id="IPR007358">
    <property type="entry name" value="Nucleoid_associated_NdpA"/>
</dbReference>
<dbReference type="Proteomes" id="UP000614721">
    <property type="component" value="Unassembled WGS sequence"/>
</dbReference>
<protein>
    <submittedName>
        <fullName evidence="4">Nucleoid-associated protein</fullName>
    </submittedName>
</protein>
<dbReference type="RefSeq" id="WP_164530424.1">
    <property type="nucleotide sequence ID" value="NZ_JADRYY010000009.1"/>
</dbReference>
<evidence type="ECO:0000256" key="2">
    <source>
        <dbReference type="ARBA" id="ARBA00009035"/>
    </source>
</evidence>
<sequence length="400" mass="45016">MTVVADGEGNDLIECPLCGNQHDANELCACGYDPKLKEKNKSNYQAIHAVTATLDFVAGDKGRDINVEVGKEWGLDSDDVVQFISSADKRFMAKRKSHGVMKEDAMPHNTPKTFSRYLDKDLSFVDFVTGIMKLMKREAYEDRSTLSGGALVFIHYQVDLDDSSDGRLLIIMVNKKGVFDFNENLVPKKIPSVNLDALRQAVLIDLTLFKSSYPDNDGDPYLHFITGMSKSEFFKRALGCNPKIDNKRSIDQLLKAVDGFSNNLLLTTEQRIKVRESVKSFIDVKAKSLDKKMTVSDVGRIIEKCIPEMQNVTGRFEQYVDINEYTIDQYFEPHYTSSKPFGEIKISDDDDEYEVTCSVNTIGSSNKSDKKIIYDKANSRLIIRLTDSGITEIEKIIKGA</sequence>